<evidence type="ECO:0000313" key="5">
    <source>
        <dbReference type="Proteomes" id="UP000215305"/>
    </source>
</evidence>
<dbReference type="Gene3D" id="2.60.420.10">
    <property type="entry name" value="Maltose phosphorylase, domain 3"/>
    <property type="match status" value="1"/>
</dbReference>
<organism evidence="4 5">
    <name type="scientific">Aspergillus thermomutatus</name>
    <name type="common">Neosartorya pseudofischeri</name>
    <dbReference type="NCBI Taxonomy" id="41047"/>
    <lineage>
        <taxon>Eukaryota</taxon>
        <taxon>Fungi</taxon>
        <taxon>Dikarya</taxon>
        <taxon>Ascomycota</taxon>
        <taxon>Pezizomycotina</taxon>
        <taxon>Eurotiomycetes</taxon>
        <taxon>Eurotiomycetidae</taxon>
        <taxon>Eurotiales</taxon>
        <taxon>Aspergillaceae</taxon>
        <taxon>Aspergillus</taxon>
        <taxon>Aspergillus subgen. Fumigati</taxon>
    </lineage>
</organism>
<evidence type="ECO:0000313" key="4">
    <source>
        <dbReference type="EMBL" id="RHZ67195.1"/>
    </source>
</evidence>
<feature type="domain" description="Alpha-L-rhamnosidase C-terminal" evidence="3">
    <location>
        <begin position="728"/>
        <end position="806"/>
    </location>
</feature>
<dbReference type="RefSeq" id="XP_026618547.1">
    <property type="nucleotide sequence ID" value="XM_026763243.1"/>
</dbReference>
<dbReference type="PANTHER" id="PTHR34987">
    <property type="entry name" value="C, PUTATIVE (AFU_ORTHOLOGUE AFUA_3G02880)-RELATED"/>
    <property type="match status" value="1"/>
</dbReference>
<keyword evidence="1" id="KW-0732">Signal</keyword>
<dbReference type="PANTHER" id="PTHR34987:SF4">
    <property type="entry name" value="ALPHA-L-RHAMNOSIDASE C-TERMINAL DOMAIN-CONTAINING PROTEIN"/>
    <property type="match status" value="1"/>
</dbReference>
<dbReference type="GO" id="GO:0005975">
    <property type="term" value="P:carbohydrate metabolic process"/>
    <property type="evidence" value="ECO:0007669"/>
    <property type="project" value="InterPro"/>
</dbReference>
<evidence type="ECO:0000259" key="3">
    <source>
        <dbReference type="Pfam" id="PF17390"/>
    </source>
</evidence>
<reference evidence="4" key="1">
    <citation type="submission" date="2018-08" db="EMBL/GenBank/DDBJ databases">
        <title>Draft genome sequence of azole-resistant Aspergillus thermomutatus (Neosartorya pseudofischeri) strain HMR AF 39, isolated from a human nasal aspirate.</title>
        <authorList>
            <person name="Parent-Michaud M."/>
            <person name="Dufresne P.J."/>
            <person name="Fournier E."/>
            <person name="Martineau C."/>
            <person name="Moreira S."/>
            <person name="Perkins V."/>
            <person name="De Repentigny L."/>
            <person name="Dufresne S.F."/>
        </authorList>
    </citation>
    <scope>NUCLEOTIDE SEQUENCE [LARGE SCALE GENOMIC DNA]</scope>
    <source>
        <strain evidence="4">HMR AF 39</strain>
    </source>
</reference>
<feature type="signal peptide" evidence="1">
    <location>
        <begin position="1"/>
        <end position="23"/>
    </location>
</feature>
<dbReference type="Pfam" id="PF17390">
    <property type="entry name" value="Bac_rhamnosid_C"/>
    <property type="match status" value="1"/>
</dbReference>
<protein>
    <recommendedName>
        <fullName evidence="6">Alpha-L-rhamnosidase C-terminal domain-containing protein</fullName>
    </recommendedName>
</protein>
<dbReference type="OrthoDB" id="10036721at2759"/>
<evidence type="ECO:0000256" key="1">
    <source>
        <dbReference type="SAM" id="SignalP"/>
    </source>
</evidence>
<dbReference type="InterPro" id="IPR012341">
    <property type="entry name" value="6hp_glycosidase-like_sf"/>
</dbReference>
<dbReference type="GO" id="GO:0003824">
    <property type="term" value="F:catalytic activity"/>
    <property type="evidence" value="ECO:0007669"/>
    <property type="project" value="UniProtKB-ARBA"/>
</dbReference>
<dbReference type="GeneID" id="38131598"/>
<accession>A0A397HVE5</accession>
<dbReference type="InterPro" id="IPR035398">
    <property type="entry name" value="Bac_rhamnosid_C"/>
</dbReference>
<dbReference type="InterPro" id="IPR035396">
    <property type="entry name" value="Bac_rhamnosid6H"/>
</dbReference>
<keyword evidence="5" id="KW-1185">Reference proteome</keyword>
<feature type="chain" id="PRO_5017185269" description="Alpha-L-rhamnosidase C-terminal domain-containing protein" evidence="1">
    <location>
        <begin position="24"/>
        <end position="831"/>
    </location>
</feature>
<evidence type="ECO:0000259" key="2">
    <source>
        <dbReference type="Pfam" id="PF17389"/>
    </source>
</evidence>
<dbReference type="InterPro" id="IPR008928">
    <property type="entry name" value="6-hairpin_glycosidase_sf"/>
</dbReference>
<dbReference type="AlphaFoldDB" id="A0A397HVE5"/>
<dbReference type="VEuPathDB" id="FungiDB:CDV56_109624"/>
<name>A0A397HVE5_ASPTH</name>
<proteinExistence type="predicted"/>
<comment type="caution">
    <text evidence="4">The sequence shown here is derived from an EMBL/GenBank/DDBJ whole genome shotgun (WGS) entry which is preliminary data.</text>
</comment>
<dbReference type="EMBL" id="NKHU02000008">
    <property type="protein sequence ID" value="RHZ67195.1"/>
    <property type="molecule type" value="Genomic_DNA"/>
</dbReference>
<dbReference type="Proteomes" id="UP000215305">
    <property type="component" value="Unassembled WGS sequence"/>
</dbReference>
<sequence>MLFFGCLNVLSAGSLLLASLARADSGSVVFPIKYKTIAGFKRYSSNGKERSFTLNQANPLVTLDYGTEVGGFPTFTVESLSTTVQLQAKYREPRAGLDAPFGDGPWTFANGLSNTFRVETFNVTSTGTVSSFFIQGGLRWQNLQLLTDGTVKICRLGIRSGNDRTPVDALPGYFESSNKLYNEIWALGPRTVQQACIAANGAPSTWEVTEDGVYLRGQQPAQSVVGSPFNNYTMTFQSKIVRGGTGWKVASGVMGFGPYFVLTGEYPTGSTFVNTNTTLVPANTLAVGYGWNLLNQTSLTSGKVNYYPLPFDVKEGQWYEISTRINATGYGVTVNETEIFVPLDELQIATSFIGSSGSLTGGTWGFGPYQDQIALVKDVTVHAQNSSLLYHNPMTSASVLKEYGVMANTHSICLDGAKRDRLVWSGDFAHTYRVVQASTYRSDFVAGTLEYLIDRQASSSIYDGYFSMSPAMGQSADYTDVYNSFGLIDYQILFLHAFAGYYQNSGDQAFLQKHWAKIKKGVEVTVSLIDNQSGLAVSPFFGTFFTGSSNGTAVSGLLSHTLRQMANLATAMEETDLAISWTSHADSIKAAITKHLAWAILSGAANTTQTESTIAALSSLRLGIGYKSSTSITSSPSANLSPFLSGFLLEALLQASRNSATASNARKTAISVLLDHLWAAMVTQDEYYTGTTWEYLYPDGRPGLDLYTSHAHPWAAAPTYVLTEYVLGVQAVSAGFARWAFRPAVLDVAVSWARGRVPTPHGLIQASWRVAGEGMRMEIKVCGPKGTTGVVGLPFAVQSCMVNGKKQAPGAGGLEVAVTGGGCAEIRCTRK</sequence>
<feature type="domain" description="Alpha-L-rhamnosidase six-hairpin glycosidase" evidence="2">
    <location>
        <begin position="402"/>
        <end position="615"/>
    </location>
</feature>
<gene>
    <name evidence="4" type="ORF">CDV56_109624</name>
</gene>
<dbReference type="STRING" id="41047.A0A397HVE5"/>
<evidence type="ECO:0008006" key="6">
    <source>
        <dbReference type="Google" id="ProtNLM"/>
    </source>
</evidence>
<dbReference type="Gene3D" id="1.50.10.10">
    <property type="match status" value="1"/>
</dbReference>
<dbReference type="Pfam" id="PF17389">
    <property type="entry name" value="Bac_rhamnosid6H"/>
    <property type="match status" value="1"/>
</dbReference>
<dbReference type="SUPFAM" id="SSF48208">
    <property type="entry name" value="Six-hairpin glycosidases"/>
    <property type="match status" value="1"/>
</dbReference>